<proteinExistence type="predicted"/>
<evidence type="ECO:0000313" key="3">
    <source>
        <dbReference type="EMBL" id="KAJ5104551.1"/>
    </source>
</evidence>
<dbReference type="SUPFAM" id="SSF54106">
    <property type="entry name" value="LysM domain"/>
    <property type="match status" value="1"/>
</dbReference>
<accession>A0A9W9KG52</accession>
<dbReference type="Gene3D" id="3.10.350.10">
    <property type="entry name" value="LysM domain"/>
    <property type="match status" value="1"/>
</dbReference>
<dbReference type="InterPro" id="IPR018392">
    <property type="entry name" value="LysM"/>
</dbReference>
<reference evidence="3" key="1">
    <citation type="submission" date="2022-11" db="EMBL/GenBank/DDBJ databases">
        <authorList>
            <person name="Petersen C."/>
        </authorList>
    </citation>
    <scope>NUCLEOTIDE SEQUENCE</scope>
    <source>
        <strain evidence="3">IBT 34128</strain>
    </source>
</reference>
<dbReference type="GeneID" id="81391648"/>
<feature type="domain" description="LysM" evidence="2">
    <location>
        <begin position="35"/>
        <end position="79"/>
    </location>
</feature>
<dbReference type="Pfam" id="PF01476">
    <property type="entry name" value="LysM"/>
    <property type="match status" value="1"/>
</dbReference>
<comment type="caution">
    <text evidence="3">The sequence shown here is derived from an EMBL/GenBank/DDBJ whole genome shotgun (WGS) entry which is preliminary data.</text>
</comment>
<feature type="chain" id="PRO_5040872534" description="LysM domain-containing protein" evidence="1">
    <location>
        <begin position="19"/>
        <end position="156"/>
    </location>
</feature>
<evidence type="ECO:0000256" key="1">
    <source>
        <dbReference type="SAM" id="SignalP"/>
    </source>
</evidence>
<dbReference type="EMBL" id="JAPMSZ010000004">
    <property type="protein sequence ID" value="KAJ5104551.1"/>
    <property type="molecule type" value="Genomic_DNA"/>
</dbReference>
<gene>
    <name evidence="3" type="ORF">NUU61_001898</name>
</gene>
<reference evidence="3" key="2">
    <citation type="journal article" date="2023" name="IMA Fungus">
        <title>Comparative genomic study of the Penicillium genus elucidates a diverse pangenome and 15 lateral gene transfer events.</title>
        <authorList>
            <person name="Petersen C."/>
            <person name="Sorensen T."/>
            <person name="Nielsen M.R."/>
            <person name="Sondergaard T.E."/>
            <person name="Sorensen J.L."/>
            <person name="Fitzpatrick D.A."/>
            <person name="Frisvad J.C."/>
            <person name="Nielsen K.L."/>
        </authorList>
    </citation>
    <scope>NUCLEOTIDE SEQUENCE</scope>
    <source>
        <strain evidence="3">IBT 34128</strain>
    </source>
</reference>
<keyword evidence="1" id="KW-0732">Signal</keyword>
<dbReference type="InterPro" id="IPR036779">
    <property type="entry name" value="LysM_dom_sf"/>
</dbReference>
<sequence length="156" mass="16927">MLSLKTLLTLTATAAAIAHTTQTICNKASFNTTTTTYTTNSNHTIFSIARKFHSGACDIARTNRIIDVEHLYAGFTLQIPREVCIPDHSNSCLLIKQNATATCLKGGPHDYRTIAGDTVERMALYKLNVTLDTVWAQVQKMDGGVDSPTQILPGGT</sequence>
<organism evidence="3 4">
    <name type="scientific">Penicillium alfredii</name>
    <dbReference type="NCBI Taxonomy" id="1506179"/>
    <lineage>
        <taxon>Eukaryota</taxon>
        <taxon>Fungi</taxon>
        <taxon>Dikarya</taxon>
        <taxon>Ascomycota</taxon>
        <taxon>Pezizomycotina</taxon>
        <taxon>Eurotiomycetes</taxon>
        <taxon>Eurotiomycetidae</taxon>
        <taxon>Eurotiales</taxon>
        <taxon>Aspergillaceae</taxon>
        <taxon>Penicillium</taxon>
    </lineage>
</organism>
<feature type="signal peptide" evidence="1">
    <location>
        <begin position="1"/>
        <end position="18"/>
    </location>
</feature>
<dbReference type="Proteomes" id="UP001141434">
    <property type="component" value="Unassembled WGS sequence"/>
</dbReference>
<evidence type="ECO:0000313" key="4">
    <source>
        <dbReference type="Proteomes" id="UP001141434"/>
    </source>
</evidence>
<dbReference type="OrthoDB" id="2107166at2759"/>
<dbReference type="RefSeq" id="XP_056513547.1">
    <property type="nucleotide sequence ID" value="XM_056652480.1"/>
</dbReference>
<dbReference type="PROSITE" id="PS51782">
    <property type="entry name" value="LYSM"/>
    <property type="match status" value="1"/>
</dbReference>
<evidence type="ECO:0000259" key="2">
    <source>
        <dbReference type="PROSITE" id="PS51782"/>
    </source>
</evidence>
<dbReference type="SMART" id="SM00257">
    <property type="entry name" value="LysM"/>
    <property type="match status" value="1"/>
</dbReference>
<dbReference type="AlphaFoldDB" id="A0A9W9KG52"/>
<keyword evidence="4" id="KW-1185">Reference proteome</keyword>
<protein>
    <recommendedName>
        <fullName evidence="2">LysM domain-containing protein</fullName>
    </recommendedName>
</protein>
<name>A0A9W9KG52_9EURO</name>
<dbReference type="CDD" id="cd00118">
    <property type="entry name" value="LysM"/>
    <property type="match status" value="1"/>
</dbReference>